<dbReference type="InterPro" id="IPR038491">
    <property type="entry name" value="Velvet_dom_sf"/>
</dbReference>
<dbReference type="InterPro" id="IPR021740">
    <property type="entry name" value="Velvet"/>
</dbReference>
<dbReference type="PANTHER" id="PTHR33572:SF18">
    <property type="entry name" value="SPORE DEVELOPMENT REGULATOR VOSA"/>
    <property type="match status" value="1"/>
</dbReference>
<feature type="region of interest" description="Disordered" evidence="6">
    <location>
        <begin position="1"/>
        <end position="21"/>
    </location>
</feature>
<sequence>MSMPFIGPPQRQGEPPVLTNNNVGLTIRQQPRQGLVTLPHKEKSRKPIDPPPIVQITVQSMTLDKDESWLVSPFLFMMVTLLEGSTGDTPVQGAPIVGQSSSSLHRLKDITNKDGGFFVFGDISIKVLGIHRLRFNLFNADHKDGGVTYITHIDSEPFHVVNNKEFAGLTESSHLSRTFSDQGVRLRLRKEPRQLGQSSASKRNFNAIEESSPPEARPVYSGPSSQYVYATPSIKRQRSENEFGSPPYMRSHGSSLTQYGASNISPVDRSWYDQGQSAQQIMPAYGMPVSDPSSGYEFHGSSQGGVNPLSAAGIASFPRSFPPAQIPSTTGYSHEMAMGRMGTMNTPGGQINADYEAPAAAQYGSRANASGSLHTPTHSTGSTGQPGALPANAGSEGHTSEFGYMGMASEPNYGVRPVSARSGYSALPPTAMPVQSNQSYYPPHLQQSPMYSDSDRVGQPSLQQAYPSHPSIPSPAHSELNNTMLNSSFAGHASSTGSVTPHAGGMHLVNSSGLAEPSEMPQQQPLYASLQHHKSYG</sequence>
<keyword evidence="3" id="KW-0805">Transcription regulation</keyword>
<keyword evidence="5" id="KW-0539">Nucleus</keyword>
<evidence type="ECO:0000313" key="8">
    <source>
        <dbReference type="EMBL" id="OTA37121.1"/>
    </source>
</evidence>
<evidence type="ECO:0000256" key="2">
    <source>
        <dbReference type="ARBA" id="ARBA00022969"/>
    </source>
</evidence>
<evidence type="ECO:0000256" key="5">
    <source>
        <dbReference type="ARBA" id="ARBA00023242"/>
    </source>
</evidence>
<dbReference type="PROSITE" id="PS51821">
    <property type="entry name" value="VELVET"/>
    <property type="match status" value="1"/>
</dbReference>
<feature type="domain" description="Velvet" evidence="7">
    <location>
        <begin position="15"/>
        <end position="189"/>
    </location>
</feature>
<dbReference type="GO" id="GO:0030435">
    <property type="term" value="P:sporulation resulting in formation of a cellular spore"/>
    <property type="evidence" value="ECO:0007669"/>
    <property type="project" value="UniProtKB-KW"/>
</dbReference>
<evidence type="ECO:0000313" key="9">
    <source>
        <dbReference type="Proteomes" id="UP000194280"/>
    </source>
</evidence>
<feature type="compositionally biased region" description="Polar residues" evidence="6">
    <location>
        <begin position="195"/>
        <end position="204"/>
    </location>
</feature>
<dbReference type="PANTHER" id="PTHR33572">
    <property type="entry name" value="SPORE DEVELOPMENT REGULATOR VOSA"/>
    <property type="match status" value="1"/>
</dbReference>
<dbReference type="VEuPathDB" id="FungiDB:BTJ68_02956"/>
<name>A0A1Z5TMH5_HORWE</name>
<dbReference type="InParanoid" id="A0A1Z5TMH5"/>
<feature type="region of interest" description="Disordered" evidence="6">
    <location>
        <begin position="366"/>
        <end position="403"/>
    </location>
</feature>
<evidence type="ECO:0000256" key="6">
    <source>
        <dbReference type="SAM" id="MobiDB-lite"/>
    </source>
</evidence>
<protein>
    <recommendedName>
        <fullName evidence="7">Velvet domain-containing protein</fullName>
    </recommendedName>
</protein>
<dbReference type="Gene3D" id="2.60.40.3960">
    <property type="entry name" value="Velvet domain"/>
    <property type="match status" value="1"/>
</dbReference>
<evidence type="ECO:0000256" key="1">
    <source>
        <dbReference type="ARBA" id="ARBA00004123"/>
    </source>
</evidence>
<feature type="region of interest" description="Disordered" evidence="6">
    <location>
        <begin position="429"/>
        <end position="537"/>
    </location>
</feature>
<evidence type="ECO:0000259" key="7">
    <source>
        <dbReference type="PROSITE" id="PS51821"/>
    </source>
</evidence>
<evidence type="ECO:0000256" key="3">
    <source>
        <dbReference type="ARBA" id="ARBA00023015"/>
    </source>
</evidence>
<dbReference type="InterPro" id="IPR037525">
    <property type="entry name" value="Velvet_dom"/>
</dbReference>
<keyword evidence="4" id="KW-0804">Transcription</keyword>
<dbReference type="GO" id="GO:0005634">
    <property type="term" value="C:nucleus"/>
    <property type="evidence" value="ECO:0007669"/>
    <property type="project" value="UniProtKB-SubCell"/>
</dbReference>
<comment type="subcellular location">
    <subcellularLocation>
        <location evidence="1">Nucleus</location>
    </subcellularLocation>
</comment>
<feature type="compositionally biased region" description="Low complexity" evidence="6">
    <location>
        <begin position="467"/>
        <end position="478"/>
    </location>
</feature>
<organism evidence="8 9">
    <name type="scientific">Hortaea werneckii EXF-2000</name>
    <dbReference type="NCBI Taxonomy" id="1157616"/>
    <lineage>
        <taxon>Eukaryota</taxon>
        <taxon>Fungi</taxon>
        <taxon>Dikarya</taxon>
        <taxon>Ascomycota</taxon>
        <taxon>Pezizomycotina</taxon>
        <taxon>Dothideomycetes</taxon>
        <taxon>Dothideomycetidae</taxon>
        <taxon>Mycosphaerellales</taxon>
        <taxon>Teratosphaeriaceae</taxon>
        <taxon>Hortaea</taxon>
    </lineage>
</organism>
<accession>A0A1Z5TMH5</accession>
<feature type="compositionally biased region" description="Polar residues" evidence="6">
    <location>
        <begin position="366"/>
        <end position="385"/>
    </location>
</feature>
<dbReference type="Proteomes" id="UP000194280">
    <property type="component" value="Unassembled WGS sequence"/>
</dbReference>
<keyword evidence="9" id="KW-1185">Reference proteome</keyword>
<keyword evidence="2" id="KW-0749">Sporulation</keyword>
<gene>
    <name evidence="8" type="ORF">BTJ68_02956</name>
</gene>
<feature type="compositionally biased region" description="Polar residues" evidence="6">
    <location>
        <begin position="479"/>
        <end position="499"/>
    </location>
</feature>
<comment type="caution">
    <text evidence="8">The sequence shown here is derived from an EMBL/GenBank/DDBJ whole genome shotgun (WGS) entry which is preliminary data.</text>
</comment>
<dbReference type="STRING" id="1157616.A0A1Z5TMH5"/>
<dbReference type="Pfam" id="PF11754">
    <property type="entry name" value="Velvet"/>
    <property type="match status" value="2"/>
</dbReference>
<dbReference type="OrthoDB" id="5599552at2759"/>
<feature type="compositionally biased region" description="Polar residues" evidence="6">
    <location>
        <begin position="433"/>
        <end position="451"/>
    </location>
</feature>
<dbReference type="EMBL" id="MUNK01000023">
    <property type="protein sequence ID" value="OTA37121.1"/>
    <property type="molecule type" value="Genomic_DNA"/>
</dbReference>
<proteinExistence type="predicted"/>
<dbReference type="AlphaFoldDB" id="A0A1Z5TMH5"/>
<evidence type="ECO:0000256" key="4">
    <source>
        <dbReference type="ARBA" id="ARBA00023163"/>
    </source>
</evidence>
<feature type="region of interest" description="Disordered" evidence="6">
    <location>
        <begin position="191"/>
        <end position="224"/>
    </location>
</feature>
<reference evidence="8 9" key="1">
    <citation type="submission" date="2017-01" db="EMBL/GenBank/DDBJ databases">
        <title>The recent genome duplication of the halophilic yeast Hortaea werneckii: insights from long-read sequencing.</title>
        <authorList>
            <person name="Sinha S."/>
            <person name="Flibotte S."/>
            <person name="Neira M."/>
            <person name="Lenassi M."/>
            <person name="Gostincar C."/>
            <person name="Stajich J.E."/>
            <person name="Nislow C.E."/>
        </authorList>
    </citation>
    <scope>NUCLEOTIDE SEQUENCE [LARGE SCALE GENOMIC DNA]</scope>
    <source>
        <strain evidence="8 9">EXF-2000</strain>
    </source>
</reference>